<dbReference type="InterPro" id="IPR019579">
    <property type="entry name" value="FAM161A/B"/>
</dbReference>
<evidence type="ECO:0000313" key="3">
    <source>
        <dbReference type="EMBL" id="CRZ06079.1"/>
    </source>
</evidence>
<organism evidence="3">
    <name type="scientific">Spongospora subterranea</name>
    <dbReference type="NCBI Taxonomy" id="70186"/>
    <lineage>
        <taxon>Eukaryota</taxon>
        <taxon>Sar</taxon>
        <taxon>Rhizaria</taxon>
        <taxon>Endomyxa</taxon>
        <taxon>Phytomyxea</taxon>
        <taxon>Plasmodiophorida</taxon>
        <taxon>Plasmodiophoridae</taxon>
        <taxon>Spongospora</taxon>
    </lineage>
</organism>
<dbReference type="PANTHER" id="PTHR21501:SF1">
    <property type="entry name" value="PROTEIN FAM-161"/>
    <property type="match status" value="1"/>
</dbReference>
<dbReference type="GO" id="GO:0044782">
    <property type="term" value="P:cilium organization"/>
    <property type="evidence" value="ECO:0007669"/>
    <property type="project" value="TreeGrafter"/>
</dbReference>
<sequence>AVRVTTLAQTDKQKEAARRERVAERAAALLSEASLPPRMAIYERTIGQKKRLLQRHNQENADRNVDATMANIVHRVPNFQRLQTAFQNELDKAKKCRQPTTPVEFRFTTQGHAIRRSSVETAIDVSSKRVIRYKRDPPAAVTKKAEQAAAFVKERLEYQKQQQIDREAEAQRVDEERQQQWQKRIRPLLVDNRMELETRRNEQIRERKRIDKEMAYESERRLEEMKSRVDQRPLLLETATASPQMKLAARRKALICVRDSLVNAGIKDYKRFFDKEELDDLEIVDL</sequence>
<keyword evidence="2" id="KW-0175">Coiled coil</keyword>
<dbReference type="GO" id="GO:0005929">
    <property type="term" value="C:cilium"/>
    <property type="evidence" value="ECO:0007669"/>
    <property type="project" value="TreeGrafter"/>
</dbReference>
<dbReference type="PANTHER" id="PTHR21501">
    <property type="entry name" value="PROTEIN FAM-161"/>
    <property type="match status" value="1"/>
</dbReference>
<evidence type="ECO:0000256" key="2">
    <source>
        <dbReference type="ARBA" id="ARBA00023054"/>
    </source>
</evidence>
<comment type="similarity">
    <text evidence="1">Belongs to the FAM161 family.</text>
</comment>
<evidence type="ECO:0000256" key="1">
    <source>
        <dbReference type="ARBA" id="ARBA00006663"/>
    </source>
</evidence>
<dbReference type="InterPro" id="IPR051655">
    <property type="entry name" value="FAM161"/>
</dbReference>
<accession>A0A0H5RC48</accession>
<dbReference type="AlphaFoldDB" id="A0A0H5RC48"/>
<feature type="non-terminal residue" evidence="3">
    <location>
        <position position="1"/>
    </location>
</feature>
<reference evidence="3" key="1">
    <citation type="submission" date="2015-04" db="EMBL/GenBank/DDBJ databases">
        <title>The genome sequence of the plant pathogenic Rhizarian Plasmodiophora brassicae reveals insights in its biotrophic life cycle and the origin of chitin synthesis.</title>
        <authorList>
            <person name="Schwelm A."/>
            <person name="Fogelqvist J."/>
            <person name="Knaust A."/>
            <person name="Julke S."/>
            <person name="Lilja T."/>
            <person name="Dhandapani V."/>
            <person name="Bonilla-Rosso G."/>
            <person name="Karlsson M."/>
            <person name="Shevchenko A."/>
            <person name="Choi S.R."/>
            <person name="Kim H.G."/>
            <person name="Park J.Y."/>
            <person name="Lim Y.P."/>
            <person name="Ludwig-Muller J."/>
            <person name="Dixelius C."/>
        </authorList>
    </citation>
    <scope>NUCLEOTIDE SEQUENCE</scope>
    <source>
        <tissue evidence="3">Potato root galls</tissue>
    </source>
</reference>
<proteinExistence type="inferred from homology"/>
<protein>
    <submittedName>
        <fullName evidence="3">Uncharacterized protein</fullName>
    </submittedName>
</protein>
<dbReference type="Pfam" id="PF10595">
    <property type="entry name" value="FAM161A_B"/>
    <property type="match status" value="1"/>
</dbReference>
<dbReference type="GO" id="GO:0005856">
    <property type="term" value="C:cytoskeleton"/>
    <property type="evidence" value="ECO:0007669"/>
    <property type="project" value="UniProtKB-ARBA"/>
</dbReference>
<name>A0A0H5RC48_9EUKA</name>
<dbReference type="EMBL" id="HACM01005637">
    <property type="protein sequence ID" value="CRZ06079.1"/>
    <property type="molecule type" value="Transcribed_RNA"/>
</dbReference>